<dbReference type="PANTHER" id="PTHR33529">
    <property type="entry name" value="SLR0882 PROTEIN-RELATED"/>
    <property type="match status" value="1"/>
</dbReference>
<evidence type="ECO:0000256" key="3">
    <source>
        <dbReference type="ARBA" id="ARBA00022692"/>
    </source>
</evidence>
<protein>
    <submittedName>
        <fullName evidence="7">Putative permease YjgP/YjgQ family protein</fullName>
    </submittedName>
</protein>
<name>A0A1Y5TIU9_9RHOB</name>
<dbReference type="NCBIfam" id="TIGR04407">
    <property type="entry name" value="LptF_YjgP"/>
    <property type="match status" value="1"/>
</dbReference>
<dbReference type="AlphaFoldDB" id="A0A1Y5TIU9"/>
<dbReference type="GO" id="GO:0015920">
    <property type="term" value="P:lipopolysaccharide transport"/>
    <property type="evidence" value="ECO:0007669"/>
    <property type="project" value="TreeGrafter"/>
</dbReference>
<dbReference type="InterPro" id="IPR005495">
    <property type="entry name" value="LptG/LptF_permease"/>
</dbReference>
<evidence type="ECO:0000256" key="6">
    <source>
        <dbReference type="SAM" id="Phobius"/>
    </source>
</evidence>
<dbReference type="GO" id="GO:0055085">
    <property type="term" value="P:transmembrane transport"/>
    <property type="evidence" value="ECO:0007669"/>
    <property type="project" value="InterPro"/>
</dbReference>
<evidence type="ECO:0000256" key="5">
    <source>
        <dbReference type="ARBA" id="ARBA00023136"/>
    </source>
</evidence>
<dbReference type="EMBL" id="FWFS01000012">
    <property type="protein sequence ID" value="SLN64923.1"/>
    <property type="molecule type" value="Genomic_DNA"/>
</dbReference>
<keyword evidence="4 6" id="KW-1133">Transmembrane helix</keyword>
<feature type="transmembrane region" description="Helical" evidence="6">
    <location>
        <begin position="49"/>
        <end position="76"/>
    </location>
</feature>
<organism evidence="7 8">
    <name type="scientific">Aquimixticola soesokkakensis</name>
    <dbReference type="NCBI Taxonomy" id="1519096"/>
    <lineage>
        <taxon>Bacteria</taxon>
        <taxon>Pseudomonadati</taxon>
        <taxon>Pseudomonadota</taxon>
        <taxon>Alphaproteobacteria</taxon>
        <taxon>Rhodobacterales</taxon>
        <taxon>Paracoccaceae</taxon>
        <taxon>Aquimixticola</taxon>
    </lineage>
</organism>
<comment type="subcellular location">
    <subcellularLocation>
        <location evidence="1">Cell membrane</location>
        <topology evidence="1">Multi-pass membrane protein</topology>
    </subcellularLocation>
</comment>
<keyword evidence="2" id="KW-1003">Cell membrane</keyword>
<dbReference type="Pfam" id="PF03739">
    <property type="entry name" value="LptF_LptG"/>
    <property type="match status" value="1"/>
</dbReference>
<dbReference type="Proteomes" id="UP000193862">
    <property type="component" value="Unassembled WGS sequence"/>
</dbReference>
<dbReference type="InterPro" id="IPR030922">
    <property type="entry name" value="LptF"/>
</dbReference>
<evidence type="ECO:0000313" key="7">
    <source>
        <dbReference type="EMBL" id="SLN64923.1"/>
    </source>
</evidence>
<feature type="transmembrane region" description="Helical" evidence="6">
    <location>
        <begin position="103"/>
        <end position="122"/>
    </location>
</feature>
<feature type="transmembrane region" description="Helical" evidence="6">
    <location>
        <begin position="12"/>
        <end position="29"/>
    </location>
</feature>
<keyword evidence="3 6" id="KW-0812">Transmembrane</keyword>
<feature type="transmembrane region" description="Helical" evidence="6">
    <location>
        <begin position="344"/>
        <end position="364"/>
    </location>
</feature>
<accession>A0A1Y5TIU9</accession>
<dbReference type="GO" id="GO:0043190">
    <property type="term" value="C:ATP-binding cassette (ABC) transporter complex"/>
    <property type="evidence" value="ECO:0007669"/>
    <property type="project" value="InterPro"/>
</dbReference>
<evidence type="ECO:0000256" key="2">
    <source>
        <dbReference type="ARBA" id="ARBA00022475"/>
    </source>
</evidence>
<reference evidence="7 8" key="1">
    <citation type="submission" date="2017-03" db="EMBL/GenBank/DDBJ databases">
        <authorList>
            <person name="Afonso C.L."/>
            <person name="Miller P.J."/>
            <person name="Scott M.A."/>
            <person name="Spackman E."/>
            <person name="Goraichik I."/>
            <person name="Dimitrov K.M."/>
            <person name="Suarez D.L."/>
            <person name="Swayne D.E."/>
        </authorList>
    </citation>
    <scope>NUCLEOTIDE SEQUENCE [LARGE SCALE GENOMIC DNA]</scope>
    <source>
        <strain evidence="7 8">CECT 8620</strain>
    </source>
</reference>
<keyword evidence="5 6" id="KW-0472">Membrane</keyword>
<dbReference type="RefSeq" id="WP_085837793.1">
    <property type="nucleotide sequence ID" value="NZ_FWFS01000012.1"/>
</dbReference>
<evidence type="ECO:0000256" key="1">
    <source>
        <dbReference type="ARBA" id="ARBA00004651"/>
    </source>
</evidence>
<feature type="transmembrane region" description="Helical" evidence="6">
    <location>
        <begin position="314"/>
        <end position="332"/>
    </location>
</feature>
<dbReference type="OrthoDB" id="8477889at2"/>
<proteinExistence type="predicted"/>
<gene>
    <name evidence="7" type="ORF">AQS8620_02985</name>
</gene>
<evidence type="ECO:0000256" key="4">
    <source>
        <dbReference type="ARBA" id="ARBA00022989"/>
    </source>
</evidence>
<sequence length="381" mass="41242">MAKFDRYLLSQLLIYFGFFSLLLVLVFWVNRAVVLFDRLIADGQSAGTFIEITLLTIPSVMRIVLPISAFVATVYATNRLAGESELVVVQATGYSPYRLARPVLAFGLIATLMISVLTHILVPTALHQLNLRTAQIANDIAAQLLTEGSFEHPADGITFYVREITPNGELRDIYLSDSRSLTERTTYLAARALIVQGDGENAAPTFLMFDGMAQQLTLDTRSLSVTTFEDFAIDAGTLIPASGPPTRGVNAITTFDLLAPSQAILEETGATRARMSELAHERISQALLAFITAVVGFAALMVGGFSRFGLWRQILGAIAALAVLKALDNAVISTARSDNALWPVLYLTTLAGGALAFVLLWIAAHPALFTRRHKPSRGAQA</sequence>
<dbReference type="PANTHER" id="PTHR33529:SF6">
    <property type="entry name" value="YJGP_YJGQ FAMILY PERMEASE"/>
    <property type="match status" value="1"/>
</dbReference>
<feature type="transmembrane region" description="Helical" evidence="6">
    <location>
        <begin position="283"/>
        <end position="302"/>
    </location>
</feature>
<evidence type="ECO:0000313" key="8">
    <source>
        <dbReference type="Proteomes" id="UP000193862"/>
    </source>
</evidence>
<keyword evidence="8" id="KW-1185">Reference proteome</keyword>